<dbReference type="SUPFAM" id="SSF49464">
    <property type="entry name" value="Carboxypeptidase regulatory domain-like"/>
    <property type="match status" value="1"/>
</dbReference>
<gene>
    <name evidence="8" type="ORF">MNBD_IGNAVI01-2498</name>
</gene>
<dbReference type="PANTHER" id="PTHR30069:SF29">
    <property type="entry name" value="HEMOGLOBIN AND HEMOGLOBIN-HAPTOGLOBIN-BINDING PROTEIN 1-RELATED"/>
    <property type="match status" value="1"/>
</dbReference>
<comment type="subcellular location">
    <subcellularLocation>
        <location evidence="1">Cell outer membrane</location>
        <topology evidence="1">Multi-pass membrane protein</topology>
    </subcellularLocation>
</comment>
<evidence type="ECO:0000256" key="3">
    <source>
        <dbReference type="ARBA" id="ARBA00022692"/>
    </source>
</evidence>
<keyword evidence="4" id="KW-0732">Signal</keyword>
<keyword evidence="8" id="KW-0675">Receptor</keyword>
<dbReference type="PANTHER" id="PTHR30069">
    <property type="entry name" value="TONB-DEPENDENT OUTER MEMBRANE RECEPTOR"/>
    <property type="match status" value="1"/>
</dbReference>
<dbReference type="EMBL" id="UOGD01000305">
    <property type="protein sequence ID" value="VAX25649.1"/>
    <property type="molecule type" value="Genomic_DNA"/>
</dbReference>
<evidence type="ECO:0000256" key="1">
    <source>
        <dbReference type="ARBA" id="ARBA00004571"/>
    </source>
</evidence>
<keyword evidence="2" id="KW-0813">Transport</keyword>
<dbReference type="GO" id="GO:0044718">
    <property type="term" value="P:siderophore transmembrane transport"/>
    <property type="evidence" value="ECO:0007669"/>
    <property type="project" value="TreeGrafter"/>
</dbReference>
<protein>
    <submittedName>
        <fullName evidence="8">TonB-dependent receptor</fullName>
    </submittedName>
</protein>
<dbReference type="Gene3D" id="2.40.170.20">
    <property type="entry name" value="TonB-dependent receptor, beta-barrel domain"/>
    <property type="match status" value="1"/>
</dbReference>
<dbReference type="Gene3D" id="2.60.40.1120">
    <property type="entry name" value="Carboxypeptidase-like, regulatory domain"/>
    <property type="match status" value="1"/>
</dbReference>
<keyword evidence="3" id="KW-0812">Transmembrane</keyword>
<name>A0A3B1C666_9ZZZZ</name>
<dbReference type="InterPro" id="IPR008969">
    <property type="entry name" value="CarboxyPept-like_regulatory"/>
</dbReference>
<dbReference type="Gene3D" id="2.170.130.10">
    <property type="entry name" value="TonB-dependent receptor, plug domain"/>
    <property type="match status" value="1"/>
</dbReference>
<dbReference type="AlphaFoldDB" id="A0A3B1C666"/>
<dbReference type="SUPFAM" id="SSF56935">
    <property type="entry name" value="Porins"/>
    <property type="match status" value="1"/>
</dbReference>
<evidence type="ECO:0000256" key="4">
    <source>
        <dbReference type="ARBA" id="ARBA00022729"/>
    </source>
</evidence>
<keyword evidence="6" id="KW-0998">Cell outer membrane</keyword>
<dbReference type="GO" id="GO:0009279">
    <property type="term" value="C:cell outer membrane"/>
    <property type="evidence" value="ECO:0007669"/>
    <property type="project" value="UniProtKB-SubCell"/>
</dbReference>
<dbReference type="InterPro" id="IPR036942">
    <property type="entry name" value="Beta-barrel_TonB_sf"/>
</dbReference>
<reference evidence="8" key="1">
    <citation type="submission" date="2018-06" db="EMBL/GenBank/DDBJ databases">
        <authorList>
            <person name="Zhirakovskaya E."/>
        </authorList>
    </citation>
    <scope>NUCLEOTIDE SEQUENCE</scope>
</reference>
<keyword evidence="5" id="KW-0472">Membrane</keyword>
<accession>A0A3B1C666</accession>
<organism evidence="8">
    <name type="scientific">hydrothermal vent metagenome</name>
    <dbReference type="NCBI Taxonomy" id="652676"/>
    <lineage>
        <taxon>unclassified sequences</taxon>
        <taxon>metagenomes</taxon>
        <taxon>ecological metagenomes</taxon>
    </lineage>
</organism>
<dbReference type="InterPro" id="IPR012910">
    <property type="entry name" value="Plug_dom"/>
</dbReference>
<dbReference type="Pfam" id="PF07715">
    <property type="entry name" value="Plug"/>
    <property type="match status" value="1"/>
</dbReference>
<dbReference type="InterPro" id="IPR039426">
    <property type="entry name" value="TonB-dep_rcpt-like"/>
</dbReference>
<feature type="domain" description="TonB-dependent receptor plug" evidence="7">
    <location>
        <begin position="123"/>
        <end position="221"/>
    </location>
</feature>
<dbReference type="GO" id="GO:0015344">
    <property type="term" value="F:siderophore uptake transmembrane transporter activity"/>
    <property type="evidence" value="ECO:0007669"/>
    <property type="project" value="TreeGrafter"/>
</dbReference>
<sequence length="944" mass="105478">MRKNLLVLVAVLFSISSMSHAATTGKIAGRVIDADGEPIPFVNIIVIGTNLGAAADIDGYYSILNIPPGTYEVKASAIGYHATVVKNVKVSIDLTTNIDFTLTETSVALGEDVVVVASKPMIQKDLTASTSVVGADLIKELPVTDLGDVLSLQAGIVISPGGGIHVRGGRSGQVAYQIDGVPVTDSYDGSTVVEVNQNAIKELQVISGAFNAEYGQALSGVVNIVTKDGANEFSGNIQAFSGDYVSSQNDLFWNINDINPINIANIEGSISGPVIKEKLFFYTNLRYYQDLGYLYGRKQFLVSDYANEAPNSGGAKYLFYDKDRHIKDSTWSNEYVSLNPRKKFFGQLKLTFRVISGMKISYNFFGDKQDFQEYTDAARLTPDNNLQRVQNAFSHILNLNHAISTKSFYTLNLSYYSKHYQHYLFKDIYTGDPTNPTNYVDNTIHQTPPYSYAVGGTNKNRFERKTETLLGKLDWTTQITHQLNFQAGIDYKLNRLFYHEINLVDKLDENGQKTTPYNVDIPPISSVDNNMYDHKPSEFATYAQVKIEAYNMIINAGLRFDLFDPNGVILADPSDPNYKNPLRPTNQYHDTNGDGIIDPDEQTPENAKTDAERLAYWYKDASIKTQISPRIGIAFPITDRGVIHFSYGHFFQLPRYEYLYTNPEFELGVGSGNQGLFGNADLKPQKTVKGEIGLQQQLGEFSAVDITVFFEDFRNLTGTQSDEVLVYGGAQSYSRYANSDFGFSKGFVVKFSQRFGGGLAVNLDYTFSETKGNASNPADARNAILGGALPETIIAPLDWDQTHTLNVSIAYTQSRDWGFSLIGNFFTGQPYTPAVNKFTRVTQNAYPRNSDYKPSILNIDIRVYKDFPVGNNYFSIFMRVFNLLDWANAVQVYTDTGNPYYTISKTEAERINPKMYYNTLDEVYTIPTFFSRPRRIEFGVSYNF</sequence>
<dbReference type="PROSITE" id="PS52016">
    <property type="entry name" value="TONB_DEPENDENT_REC_3"/>
    <property type="match status" value="1"/>
</dbReference>
<dbReference type="InterPro" id="IPR037066">
    <property type="entry name" value="Plug_dom_sf"/>
</dbReference>
<evidence type="ECO:0000313" key="8">
    <source>
        <dbReference type="EMBL" id="VAX25649.1"/>
    </source>
</evidence>
<dbReference type="Pfam" id="PF13620">
    <property type="entry name" value="CarboxypepD_reg"/>
    <property type="match status" value="1"/>
</dbReference>
<evidence type="ECO:0000256" key="5">
    <source>
        <dbReference type="ARBA" id="ARBA00023136"/>
    </source>
</evidence>
<proteinExistence type="predicted"/>
<evidence type="ECO:0000256" key="2">
    <source>
        <dbReference type="ARBA" id="ARBA00022448"/>
    </source>
</evidence>
<evidence type="ECO:0000256" key="6">
    <source>
        <dbReference type="ARBA" id="ARBA00023237"/>
    </source>
</evidence>
<evidence type="ECO:0000259" key="7">
    <source>
        <dbReference type="Pfam" id="PF07715"/>
    </source>
</evidence>